<evidence type="ECO:0000313" key="4">
    <source>
        <dbReference type="Proteomes" id="UP001595698"/>
    </source>
</evidence>
<feature type="region of interest" description="Disordered" evidence="1">
    <location>
        <begin position="170"/>
        <end position="243"/>
    </location>
</feature>
<feature type="transmembrane region" description="Helical" evidence="2">
    <location>
        <begin position="20"/>
        <end position="42"/>
    </location>
</feature>
<dbReference type="RefSeq" id="WP_386194217.1">
    <property type="nucleotide sequence ID" value="NZ_JBHSBC010000034.1"/>
</dbReference>
<accession>A0ABV8FAT5</accession>
<keyword evidence="4" id="KW-1185">Reference proteome</keyword>
<comment type="caution">
    <text evidence="3">The sequence shown here is derived from an EMBL/GenBank/DDBJ whole genome shotgun (WGS) entry which is preliminary data.</text>
</comment>
<name>A0ABV8FAT5_9ACTN</name>
<evidence type="ECO:0000256" key="2">
    <source>
        <dbReference type="SAM" id="Phobius"/>
    </source>
</evidence>
<sequence>MAHPPPQYGRPQRGETGRGVAAILTMVIGVLIAATIALVMVLNPVSTPKDTFPTQEAERSESSARQAAQLALDTYSSGSYGDFWDLWSTQSQTVIKREDYVRLFQLCPPLVQDGQFTISSVAVEGDHATVQATGPGDQSEFGFVFEGGEWRYTPPAQQETDYRTKTVDQLAQERRTAGGCGRASDPSAAPSATPSSSPSYGAPTDPSATPSYGSPADPSAVPSYVPSTAPDPSSVPTSFLMQG</sequence>
<dbReference type="Proteomes" id="UP001595698">
    <property type="component" value="Unassembled WGS sequence"/>
</dbReference>
<dbReference type="EMBL" id="JBHSBC010000034">
    <property type="protein sequence ID" value="MFC3984413.1"/>
    <property type="molecule type" value="Genomic_DNA"/>
</dbReference>
<evidence type="ECO:0000313" key="3">
    <source>
        <dbReference type="EMBL" id="MFC3984413.1"/>
    </source>
</evidence>
<evidence type="ECO:0008006" key="5">
    <source>
        <dbReference type="Google" id="ProtNLM"/>
    </source>
</evidence>
<proteinExistence type="predicted"/>
<organism evidence="3 4">
    <name type="scientific">Streptosporangium jomthongense</name>
    <dbReference type="NCBI Taxonomy" id="1193683"/>
    <lineage>
        <taxon>Bacteria</taxon>
        <taxon>Bacillati</taxon>
        <taxon>Actinomycetota</taxon>
        <taxon>Actinomycetes</taxon>
        <taxon>Streptosporangiales</taxon>
        <taxon>Streptosporangiaceae</taxon>
        <taxon>Streptosporangium</taxon>
    </lineage>
</organism>
<feature type="compositionally biased region" description="Low complexity" evidence="1">
    <location>
        <begin position="183"/>
        <end position="203"/>
    </location>
</feature>
<feature type="compositionally biased region" description="Polar residues" evidence="1">
    <location>
        <begin position="230"/>
        <end position="243"/>
    </location>
</feature>
<protein>
    <recommendedName>
        <fullName evidence="5">DUF4878 domain-containing protein</fullName>
    </recommendedName>
</protein>
<reference evidence="4" key="1">
    <citation type="journal article" date="2019" name="Int. J. Syst. Evol. Microbiol.">
        <title>The Global Catalogue of Microorganisms (GCM) 10K type strain sequencing project: providing services to taxonomists for standard genome sequencing and annotation.</title>
        <authorList>
            <consortium name="The Broad Institute Genomics Platform"/>
            <consortium name="The Broad Institute Genome Sequencing Center for Infectious Disease"/>
            <person name="Wu L."/>
            <person name="Ma J."/>
        </authorList>
    </citation>
    <scope>NUCLEOTIDE SEQUENCE [LARGE SCALE GENOMIC DNA]</scope>
    <source>
        <strain evidence="4">TBRC 7912</strain>
    </source>
</reference>
<keyword evidence="2" id="KW-1133">Transmembrane helix</keyword>
<keyword evidence="2" id="KW-0472">Membrane</keyword>
<evidence type="ECO:0000256" key="1">
    <source>
        <dbReference type="SAM" id="MobiDB-lite"/>
    </source>
</evidence>
<keyword evidence="2" id="KW-0812">Transmembrane</keyword>
<gene>
    <name evidence="3" type="ORF">ACFOYY_30045</name>
</gene>